<dbReference type="PANTHER" id="PTHR48257">
    <property type="match status" value="1"/>
</dbReference>
<dbReference type="AlphaFoldDB" id="A0A9J6FAD0"/>
<keyword evidence="2" id="KW-1185">Reference proteome</keyword>
<accession>A0A9J6FAD0</accession>
<comment type="caution">
    <text evidence="1">The sequence shown here is derived from an EMBL/GenBank/DDBJ whole genome shotgun (WGS) entry which is preliminary data.</text>
</comment>
<reference evidence="1" key="1">
    <citation type="journal article" date="2020" name="Cell">
        <title>Large-Scale Comparative Analyses of Tick Genomes Elucidate Their Genetic Diversity and Vector Capacities.</title>
        <authorList>
            <consortium name="Tick Genome and Microbiome Consortium (TIGMIC)"/>
            <person name="Jia N."/>
            <person name="Wang J."/>
            <person name="Shi W."/>
            <person name="Du L."/>
            <person name="Sun Y."/>
            <person name="Zhan W."/>
            <person name="Jiang J.F."/>
            <person name="Wang Q."/>
            <person name="Zhang B."/>
            <person name="Ji P."/>
            <person name="Bell-Sakyi L."/>
            <person name="Cui X.M."/>
            <person name="Yuan T.T."/>
            <person name="Jiang B.G."/>
            <person name="Yang W.F."/>
            <person name="Lam T.T."/>
            <person name="Chang Q.C."/>
            <person name="Ding S.J."/>
            <person name="Wang X.J."/>
            <person name="Zhu J.G."/>
            <person name="Ruan X.D."/>
            <person name="Zhao L."/>
            <person name="Wei J.T."/>
            <person name="Ye R.Z."/>
            <person name="Que T.C."/>
            <person name="Du C.H."/>
            <person name="Zhou Y.H."/>
            <person name="Cheng J.X."/>
            <person name="Dai P.F."/>
            <person name="Guo W.B."/>
            <person name="Han X.H."/>
            <person name="Huang E.J."/>
            <person name="Li L.F."/>
            <person name="Wei W."/>
            <person name="Gao Y.C."/>
            <person name="Liu J.Z."/>
            <person name="Shao H.Z."/>
            <person name="Wang X."/>
            <person name="Wang C.C."/>
            <person name="Yang T.C."/>
            <person name="Huo Q.B."/>
            <person name="Li W."/>
            <person name="Chen H.Y."/>
            <person name="Chen S.E."/>
            <person name="Zhou L.G."/>
            <person name="Ni X.B."/>
            <person name="Tian J.H."/>
            <person name="Sheng Y."/>
            <person name="Liu T."/>
            <person name="Pan Y.S."/>
            <person name="Xia L.Y."/>
            <person name="Li J."/>
            <person name="Zhao F."/>
            <person name="Cao W.C."/>
        </authorList>
    </citation>
    <scope>NUCLEOTIDE SEQUENCE</scope>
    <source>
        <strain evidence="1">Rmic-2018</strain>
    </source>
</reference>
<gene>
    <name evidence="1" type="ORF">HPB51_024483</name>
</gene>
<evidence type="ECO:0000313" key="1">
    <source>
        <dbReference type="EMBL" id="KAH8042552.1"/>
    </source>
</evidence>
<dbReference type="EMBL" id="JABSTU010000001">
    <property type="protein sequence ID" value="KAH8042552.1"/>
    <property type="molecule type" value="Genomic_DNA"/>
</dbReference>
<dbReference type="PANTHER" id="PTHR48257:SF1">
    <property type="match status" value="1"/>
</dbReference>
<reference evidence="1" key="2">
    <citation type="submission" date="2021-09" db="EMBL/GenBank/DDBJ databases">
        <authorList>
            <person name="Jia N."/>
            <person name="Wang J."/>
            <person name="Shi W."/>
            <person name="Du L."/>
            <person name="Sun Y."/>
            <person name="Zhan W."/>
            <person name="Jiang J."/>
            <person name="Wang Q."/>
            <person name="Zhang B."/>
            <person name="Ji P."/>
            <person name="Sakyi L.B."/>
            <person name="Cui X."/>
            <person name="Yuan T."/>
            <person name="Jiang B."/>
            <person name="Yang W."/>
            <person name="Lam T.T.-Y."/>
            <person name="Chang Q."/>
            <person name="Ding S."/>
            <person name="Wang X."/>
            <person name="Zhu J."/>
            <person name="Ruan X."/>
            <person name="Zhao L."/>
            <person name="Wei J."/>
            <person name="Que T."/>
            <person name="Du C."/>
            <person name="Cheng J."/>
            <person name="Dai P."/>
            <person name="Han X."/>
            <person name="Huang E."/>
            <person name="Gao Y."/>
            <person name="Liu J."/>
            <person name="Shao H."/>
            <person name="Ye R."/>
            <person name="Li L."/>
            <person name="Wei W."/>
            <person name="Wang X."/>
            <person name="Wang C."/>
            <person name="Huo Q."/>
            <person name="Li W."/>
            <person name="Guo W."/>
            <person name="Chen H."/>
            <person name="Chen S."/>
            <person name="Zhou L."/>
            <person name="Zhou L."/>
            <person name="Ni X."/>
            <person name="Tian J."/>
            <person name="Zhou Y."/>
            <person name="Sheng Y."/>
            <person name="Liu T."/>
            <person name="Pan Y."/>
            <person name="Xia L."/>
            <person name="Li J."/>
            <person name="Zhao F."/>
            <person name="Cao W."/>
        </authorList>
    </citation>
    <scope>NUCLEOTIDE SEQUENCE</scope>
    <source>
        <strain evidence="1">Rmic-2018</strain>
        <tissue evidence="1">Larvae</tissue>
    </source>
</reference>
<sequence length="149" mass="17247">MNVHKAVQVFSPEVTAVLKLLQEQAGHTFDITFADASPTIEFMDTVHRWFVLMDVSNCVQHIHRNMPDCKQYESPSDEGLVWLMSSFLEYLEDLRRDCQSKPFLTKETYALVLTTKSNVQCTRSLLDAVSFKFVLTRKFLSDPIESFFK</sequence>
<organism evidence="1 2">
    <name type="scientific">Rhipicephalus microplus</name>
    <name type="common">Cattle tick</name>
    <name type="synonym">Boophilus microplus</name>
    <dbReference type="NCBI Taxonomy" id="6941"/>
    <lineage>
        <taxon>Eukaryota</taxon>
        <taxon>Metazoa</taxon>
        <taxon>Ecdysozoa</taxon>
        <taxon>Arthropoda</taxon>
        <taxon>Chelicerata</taxon>
        <taxon>Arachnida</taxon>
        <taxon>Acari</taxon>
        <taxon>Parasitiformes</taxon>
        <taxon>Ixodida</taxon>
        <taxon>Ixodoidea</taxon>
        <taxon>Ixodidae</taxon>
        <taxon>Rhipicephalinae</taxon>
        <taxon>Rhipicephalus</taxon>
        <taxon>Boophilus</taxon>
    </lineage>
</organism>
<proteinExistence type="predicted"/>
<name>A0A9J6FAD0_RHIMP</name>
<evidence type="ECO:0000313" key="2">
    <source>
        <dbReference type="Proteomes" id="UP000821866"/>
    </source>
</evidence>
<dbReference type="Proteomes" id="UP000821866">
    <property type="component" value="Chromosome 1"/>
</dbReference>
<protein>
    <submittedName>
        <fullName evidence="1">Uncharacterized protein</fullName>
    </submittedName>
</protein>